<dbReference type="AlphaFoldDB" id="A0A9P0KMG8"/>
<evidence type="ECO:0000313" key="4">
    <source>
        <dbReference type="EMBL" id="CAH1977934.1"/>
    </source>
</evidence>
<evidence type="ECO:0000256" key="2">
    <source>
        <dbReference type="ARBA" id="ARBA00022723"/>
    </source>
</evidence>
<organism evidence="4 5">
    <name type="scientific">Acanthoscelides obtectus</name>
    <name type="common">Bean weevil</name>
    <name type="synonym">Bruchus obtectus</name>
    <dbReference type="NCBI Taxonomy" id="200917"/>
    <lineage>
        <taxon>Eukaryota</taxon>
        <taxon>Metazoa</taxon>
        <taxon>Ecdysozoa</taxon>
        <taxon>Arthropoda</taxon>
        <taxon>Hexapoda</taxon>
        <taxon>Insecta</taxon>
        <taxon>Pterygota</taxon>
        <taxon>Neoptera</taxon>
        <taxon>Endopterygota</taxon>
        <taxon>Coleoptera</taxon>
        <taxon>Polyphaga</taxon>
        <taxon>Cucujiformia</taxon>
        <taxon>Chrysomeloidea</taxon>
        <taxon>Chrysomelidae</taxon>
        <taxon>Bruchinae</taxon>
        <taxon>Bruchini</taxon>
        <taxon>Acanthoscelides</taxon>
    </lineage>
</organism>
<sequence length="111" mass="12733">MTNFLSSLAPGIIKWPTQYEINRAKQYFLNKNGFPEIVGIIDGTHIKIDKPEDDPLSYTNRKGYYSIQTQLICDQDLKIISMFTGYDAKVFRTLPIFQTLEQRCGADHILG</sequence>
<feature type="domain" description="DDE Tnp4" evidence="3">
    <location>
        <begin position="41"/>
        <end position="89"/>
    </location>
</feature>
<name>A0A9P0KMG8_ACAOB</name>
<dbReference type="Pfam" id="PF13359">
    <property type="entry name" value="DDE_Tnp_4"/>
    <property type="match status" value="1"/>
</dbReference>
<accession>A0A9P0KMG8</accession>
<evidence type="ECO:0000259" key="3">
    <source>
        <dbReference type="Pfam" id="PF13359"/>
    </source>
</evidence>
<dbReference type="GO" id="GO:0046872">
    <property type="term" value="F:metal ion binding"/>
    <property type="evidence" value="ECO:0007669"/>
    <property type="project" value="UniProtKB-KW"/>
</dbReference>
<comment type="caution">
    <text evidence="4">The sequence shown here is derived from an EMBL/GenBank/DDBJ whole genome shotgun (WGS) entry which is preliminary data.</text>
</comment>
<dbReference type="OrthoDB" id="8055321at2759"/>
<dbReference type="InterPro" id="IPR027806">
    <property type="entry name" value="HARBI1_dom"/>
</dbReference>
<evidence type="ECO:0000313" key="5">
    <source>
        <dbReference type="Proteomes" id="UP001152888"/>
    </source>
</evidence>
<keyword evidence="2" id="KW-0479">Metal-binding</keyword>
<protein>
    <recommendedName>
        <fullName evidence="3">DDE Tnp4 domain-containing protein</fullName>
    </recommendedName>
</protein>
<proteinExistence type="predicted"/>
<reference evidence="4" key="1">
    <citation type="submission" date="2022-03" db="EMBL/GenBank/DDBJ databases">
        <authorList>
            <person name="Sayadi A."/>
        </authorList>
    </citation>
    <scope>NUCLEOTIDE SEQUENCE</scope>
</reference>
<keyword evidence="5" id="KW-1185">Reference proteome</keyword>
<dbReference type="EMBL" id="CAKOFQ010006867">
    <property type="protein sequence ID" value="CAH1977934.1"/>
    <property type="molecule type" value="Genomic_DNA"/>
</dbReference>
<comment type="cofactor">
    <cofactor evidence="1">
        <name>a divalent metal cation</name>
        <dbReference type="ChEBI" id="CHEBI:60240"/>
    </cofactor>
</comment>
<evidence type="ECO:0000256" key="1">
    <source>
        <dbReference type="ARBA" id="ARBA00001968"/>
    </source>
</evidence>
<dbReference type="Proteomes" id="UP001152888">
    <property type="component" value="Unassembled WGS sequence"/>
</dbReference>
<gene>
    <name evidence="4" type="ORF">ACAOBT_LOCUS12966</name>
</gene>